<organism evidence="2 3">
    <name type="scientific">Phocoenobacter atlanticus subsp. atlanticus</name>
    <dbReference type="NCBI Taxonomy" id="3061285"/>
    <lineage>
        <taxon>Bacteria</taxon>
        <taxon>Pseudomonadati</taxon>
        <taxon>Pseudomonadota</taxon>
        <taxon>Gammaproteobacteria</taxon>
        <taxon>Pasteurellales</taxon>
        <taxon>Pasteurellaceae</taxon>
        <taxon>Phocoenobacter</taxon>
        <taxon>Phocoenobacter atlanticus</taxon>
    </lineage>
</organism>
<feature type="transmembrane region" description="Helical" evidence="1">
    <location>
        <begin position="53"/>
        <end position="77"/>
    </location>
</feature>
<dbReference type="AlphaFoldDB" id="A0AAW8CEL3"/>
<evidence type="ECO:0000313" key="3">
    <source>
        <dbReference type="Proteomes" id="UP001226020"/>
    </source>
</evidence>
<feature type="transmembrane region" description="Helical" evidence="1">
    <location>
        <begin position="21"/>
        <end position="38"/>
    </location>
</feature>
<keyword evidence="1" id="KW-0812">Transmembrane</keyword>
<sequence>MFKQFKSALIWYYLFKLRRRLALVVFLLLIVFFADAIYEDFIEFLKLQNMLEYLALVLIIKWIIIIGNIALSCYLLITMFRRKDDPKSEEKEAVKVAVKEKFTDREKKFLNKKKLRSKADILLDD</sequence>
<keyword evidence="1" id="KW-1133">Transmembrane helix</keyword>
<proteinExistence type="predicted"/>
<dbReference type="Proteomes" id="UP001226020">
    <property type="component" value="Unassembled WGS sequence"/>
</dbReference>
<keyword evidence="1" id="KW-0472">Membrane</keyword>
<evidence type="ECO:0000256" key="1">
    <source>
        <dbReference type="SAM" id="Phobius"/>
    </source>
</evidence>
<gene>
    <name evidence="2" type="ORF">QJU57_04725</name>
</gene>
<accession>A0AAW8CEL3</accession>
<dbReference type="RefSeq" id="WP_306351504.1">
    <property type="nucleotide sequence ID" value="NZ_JASAWV010000006.1"/>
</dbReference>
<evidence type="ECO:0000313" key="2">
    <source>
        <dbReference type="EMBL" id="MDP8148384.1"/>
    </source>
</evidence>
<keyword evidence="3" id="KW-1185">Reference proteome</keyword>
<comment type="caution">
    <text evidence="2">The sequence shown here is derived from an EMBL/GenBank/DDBJ whole genome shotgun (WGS) entry which is preliminary data.</text>
</comment>
<name>A0AAW8CEL3_9PAST</name>
<dbReference type="EMBL" id="JASAXT010000006">
    <property type="protein sequence ID" value="MDP8148384.1"/>
    <property type="molecule type" value="Genomic_DNA"/>
</dbReference>
<reference evidence="2 3" key="1">
    <citation type="journal article" date="2023" name="Front. Microbiol.">
        <title>Phylogeography and host specificity of Pasteurellaceae pathogenic to sea-farmed fish in the north-east Atlantic.</title>
        <authorList>
            <person name="Gulla S."/>
            <person name="Colquhoun D.J."/>
            <person name="Olsen A.B."/>
            <person name="Spilsberg B."/>
            <person name="Lagesen K."/>
            <person name="Aakesson C.P."/>
            <person name="Strom S."/>
            <person name="Manji F."/>
            <person name="Birkbeck T.H."/>
            <person name="Nilsen H.K."/>
        </authorList>
    </citation>
    <scope>NUCLEOTIDE SEQUENCE [LARGE SCALE GENOMIC DNA]</scope>
    <source>
        <strain evidence="2 3">NVIB3131</strain>
    </source>
</reference>
<protein>
    <submittedName>
        <fullName evidence="2">Uncharacterized protein</fullName>
    </submittedName>
</protein>